<dbReference type="InterPro" id="IPR011051">
    <property type="entry name" value="RmlC_Cupin_sf"/>
</dbReference>
<dbReference type="InterPro" id="IPR001387">
    <property type="entry name" value="Cro/C1-type_HTH"/>
</dbReference>
<dbReference type="CDD" id="cd02209">
    <property type="entry name" value="cupin_XRE_C"/>
    <property type="match status" value="1"/>
</dbReference>
<evidence type="ECO:0000313" key="4">
    <source>
        <dbReference type="EMBL" id="OLU45955.1"/>
    </source>
</evidence>
<dbReference type="AlphaFoldDB" id="A0A140DYG0"/>
<evidence type="ECO:0000259" key="2">
    <source>
        <dbReference type="PROSITE" id="PS50943"/>
    </source>
</evidence>
<evidence type="ECO:0000256" key="1">
    <source>
        <dbReference type="ARBA" id="ARBA00023125"/>
    </source>
</evidence>
<dbReference type="InterPro" id="IPR013096">
    <property type="entry name" value="Cupin_2"/>
</dbReference>
<organism evidence="3 5">
    <name type="scientific">Faecalibaculum rodentium</name>
    <dbReference type="NCBI Taxonomy" id="1702221"/>
    <lineage>
        <taxon>Bacteria</taxon>
        <taxon>Bacillati</taxon>
        <taxon>Bacillota</taxon>
        <taxon>Erysipelotrichia</taxon>
        <taxon>Erysipelotrichales</taxon>
        <taxon>Erysipelotrichaceae</taxon>
        <taxon>Faecalibaculum</taxon>
    </lineage>
</organism>
<evidence type="ECO:0000313" key="3">
    <source>
        <dbReference type="EMBL" id="AMK55687.1"/>
    </source>
</evidence>
<feature type="domain" description="HTH cro/C1-type" evidence="2">
    <location>
        <begin position="7"/>
        <end position="61"/>
    </location>
</feature>
<dbReference type="InterPro" id="IPR014710">
    <property type="entry name" value="RmlC-like_jellyroll"/>
</dbReference>
<dbReference type="EMBL" id="CP011391">
    <property type="protein sequence ID" value="AMK55687.1"/>
    <property type="molecule type" value="Genomic_DNA"/>
</dbReference>
<dbReference type="PATRIC" id="fig|1702221.3.peg.2484"/>
<dbReference type="KEGG" id="fro:AALO17_25530"/>
<dbReference type="PROSITE" id="PS50943">
    <property type="entry name" value="HTH_CROC1"/>
    <property type="match status" value="1"/>
</dbReference>
<evidence type="ECO:0000313" key="6">
    <source>
        <dbReference type="Proteomes" id="UP000186758"/>
    </source>
</evidence>
<dbReference type="GO" id="GO:0003700">
    <property type="term" value="F:DNA-binding transcription factor activity"/>
    <property type="evidence" value="ECO:0007669"/>
    <property type="project" value="TreeGrafter"/>
</dbReference>
<dbReference type="SUPFAM" id="SSF51182">
    <property type="entry name" value="RmlC-like cupins"/>
    <property type="match status" value="1"/>
</dbReference>
<evidence type="ECO:0000313" key="5">
    <source>
        <dbReference type="Proteomes" id="UP000069771"/>
    </source>
</evidence>
<dbReference type="GO" id="GO:0003677">
    <property type="term" value="F:DNA binding"/>
    <property type="evidence" value="ECO:0007669"/>
    <property type="project" value="UniProtKB-KW"/>
</dbReference>
<dbReference type="SUPFAM" id="SSF47413">
    <property type="entry name" value="lambda repressor-like DNA-binding domains"/>
    <property type="match status" value="1"/>
</dbReference>
<protein>
    <submittedName>
        <fullName evidence="4">Cro/Cl family transcriptional regulator</fullName>
    </submittedName>
</protein>
<keyword evidence="1" id="KW-0238">DNA-binding</keyword>
<dbReference type="Pfam" id="PF07883">
    <property type="entry name" value="Cupin_2"/>
    <property type="match status" value="1"/>
</dbReference>
<dbReference type="OrthoDB" id="9814553at2"/>
<dbReference type="Gene3D" id="2.60.120.10">
    <property type="entry name" value="Jelly Rolls"/>
    <property type="match status" value="1"/>
</dbReference>
<sequence length="177" mass="19799">MEIGNRLRQRRQAMGLTLEELASRSELTKGFLSQVERDLTSPSISTLEDILEALGTSLPEFFSRQQEQTQIVFTAPDWFTDEQEGYTIDWVIPNAQKNDMEPIRLTLKPGGMYEMAAHEGQEFGYVLQGCARLDLDDSQLELTRGSAFYLDGAARHALTNPGGSKAVILWVTTPPAF</sequence>
<dbReference type="Pfam" id="PF01381">
    <property type="entry name" value="HTH_3"/>
    <property type="match status" value="1"/>
</dbReference>
<dbReference type="STRING" id="1702221.AALO17_25530"/>
<dbReference type="CDD" id="cd00093">
    <property type="entry name" value="HTH_XRE"/>
    <property type="match status" value="1"/>
</dbReference>
<dbReference type="EMBL" id="MPJZ01000041">
    <property type="protein sequence ID" value="OLU45955.1"/>
    <property type="molecule type" value="Genomic_DNA"/>
</dbReference>
<reference evidence="3 5" key="1">
    <citation type="journal article" date="2016" name="Gut Pathog.">
        <title>Whole genome sequencing of "Faecalibaculum rodentium" ALO17, isolated from C57BL/6J laboratory mouse feces.</title>
        <authorList>
            <person name="Lim S."/>
            <person name="Chang D.H."/>
            <person name="Ahn S."/>
            <person name="Kim B.C."/>
        </authorList>
    </citation>
    <scope>NUCLEOTIDE SEQUENCE [LARGE SCALE GENOMIC DNA]</scope>
    <source>
        <strain evidence="3 5">Alo17</strain>
    </source>
</reference>
<dbReference type="SMART" id="SM00530">
    <property type="entry name" value="HTH_XRE"/>
    <property type="match status" value="1"/>
</dbReference>
<dbReference type="PANTHER" id="PTHR46797:SF2">
    <property type="entry name" value="TRANSCRIPTIONAL REGULATOR"/>
    <property type="match status" value="1"/>
</dbReference>
<dbReference type="PANTHER" id="PTHR46797">
    <property type="entry name" value="HTH-TYPE TRANSCRIPTIONAL REGULATOR"/>
    <property type="match status" value="1"/>
</dbReference>
<dbReference type="RefSeq" id="WP_067559626.1">
    <property type="nucleotide sequence ID" value="NZ_CAJTBG010000041.1"/>
</dbReference>
<dbReference type="Gene3D" id="1.10.260.40">
    <property type="entry name" value="lambda repressor-like DNA-binding domains"/>
    <property type="match status" value="1"/>
</dbReference>
<gene>
    <name evidence="3" type="ORF">AALO17_25530</name>
    <name evidence="4" type="ORF">BO223_03350</name>
</gene>
<keyword evidence="5" id="KW-1185">Reference proteome</keyword>
<proteinExistence type="predicted"/>
<reference evidence="4 6" key="2">
    <citation type="submission" date="2016-11" db="EMBL/GenBank/DDBJ databases">
        <title>Description of two novel members of the family Erysipelotrichaceae: Ileibacterium lipovorans gen. nov., sp. nov. and Dubosiella newyorkensis, gen. nov., sp. nov.</title>
        <authorList>
            <person name="Cox L.M."/>
            <person name="Sohn J."/>
            <person name="Tyrrell K.L."/>
            <person name="Citron D.M."/>
            <person name="Lawson P.A."/>
            <person name="Patel N.B."/>
            <person name="Iizumi T."/>
            <person name="Perez-Perez G.I."/>
            <person name="Goldstein E.J."/>
            <person name="Blaser M.J."/>
        </authorList>
    </citation>
    <scope>NUCLEOTIDE SEQUENCE [LARGE SCALE GENOMIC DNA]</scope>
    <source>
        <strain evidence="4 6">NYU-BL-K8</strain>
    </source>
</reference>
<dbReference type="Proteomes" id="UP000186758">
    <property type="component" value="Unassembled WGS sequence"/>
</dbReference>
<dbReference type="GeneID" id="78479052"/>
<dbReference type="Proteomes" id="UP000069771">
    <property type="component" value="Chromosome"/>
</dbReference>
<dbReference type="InterPro" id="IPR010982">
    <property type="entry name" value="Lambda_DNA-bd_dom_sf"/>
</dbReference>
<dbReference type="InterPro" id="IPR050807">
    <property type="entry name" value="TransReg_Diox_bact_type"/>
</dbReference>
<name>A0A140DYG0_9FIRM</name>
<accession>A0A140DYG0</accession>
<dbReference type="GO" id="GO:0005829">
    <property type="term" value="C:cytosol"/>
    <property type="evidence" value="ECO:0007669"/>
    <property type="project" value="TreeGrafter"/>
</dbReference>